<dbReference type="STRING" id="1236970.JCM9140_2209"/>
<dbReference type="Proteomes" id="UP000018890">
    <property type="component" value="Unassembled WGS sequence"/>
</dbReference>
<dbReference type="InterPro" id="IPR024654">
    <property type="entry name" value="Calcineurin-like_PHP_lpxH"/>
</dbReference>
<organism evidence="4 5">
    <name type="scientific">Halalkalibacter wakoensis JCM 9140</name>
    <dbReference type="NCBI Taxonomy" id="1236970"/>
    <lineage>
        <taxon>Bacteria</taxon>
        <taxon>Bacillati</taxon>
        <taxon>Bacillota</taxon>
        <taxon>Bacilli</taxon>
        <taxon>Bacillales</taxon>
        <taxon>Bacillaceae</taxon>
        <taxon>Halalkalibacter</taxon>
    </lineage>
</organism>
<dbReference type="EMBL" id="BAUT01000019">
    <property type="protein sequence ID" value="GAE26175.1"/>
    <property type="molecule type" value="Genomic_DNA"/>
</dbReference>
<dbReference type="PANTHER" id="PTHR11124">
    <property type="entry name" value="VACUOLAR SORTING PROTEIN VPS29"/>
    <property type="match status" value="1"/>
</dbReference>
<dbReference type="NCBIfam" id="TIGR00040">
    <property type="entry name" value="yfcE"/>
    <property type="match status" value="1"/>
</dbReference>
<sequence>MKAFIISDSHGWEQELKKVIDRHRKDVDILIHCGDSELHKEHNALRGVNTVKGNCDFGDDFPNDITEEVKGVKIYVTHGHLYNVKMTHVPLSYRAEEKGANIACFGHSHVAGAFVENGVVYINPGSIRLPRNRVEKTYCICDYNDTIAIVTFYDIDGNVIEDMVYRFELK</sequence>
<dbReference type="Gene3D" id="3.60.21.10">
    <property type="match status" value="1"/>
</dbReference>
<dbReference type="InterPro" id="IPR029052">
    <property type="entry name" value="Metallo-depent_PP-like"/>
</dbReference>
<feature type="domain" description="Calcineurin-like phosphoesterase" evidence="3">
    <location>
        <begin position="1"/>
        <end position="145"/>
    </location>
</feature>
<protein>
    <recommendedName>
        <fullName evidence="2">Phosphoesterase</fullName>
        <ecNumber evidence="2">3.1.4.-</ecNumber>
    </recommendedName>
</protein>
<dbReference type="EC" id="3.1.4.-" evidence="2"/>
<dbReference type="GO" id="GO:0016787">
    <property type="term" value="F:hydrolase activity"/>
    <property type="evidence" value="ECO:0007669"/>
    <property type="project" value="UniProtKB-UniRule"/>
</dbReference>
<dbReference type="RefSeq" id="WP_034745426.1">
    <property type="nucleotide sequence ID" value="NZ_BAUT01000019.1"/>
</dbReference>
<comment type="caution">
    <text evidence="4">The sequence shown here is derived from an EMBL/GenBank/DDBJ whole genome shotgun (WGS) entry which is preliminary data.</text>
</comment>
<gene>
    <name evidence="4" type="ORF">JCM9140_2209</name>
</gene>
<comment type="similarity">
    <text evidence="1 2">Belongs to the metallophosphoesterase superfamily. YfcE family.</text>
</comment>
<reference evidence="4" key="1">
    <citation type="journal article" date="2014" name="Genome Announc.">
        <title>Draft Genome Sequences of Three Alkaliphilic Bacillus Strains, Bacillus wakoensis JCM 9140T, Bacillus akibai JCM 9157T, and Bacillus hemicellulosilyticus JCM 9152T.</title>
        <authorList>
            <person name="Yuki M."/>
            <person name="Oshima K."/>
            <person name="Suda W."/>
            <person name="Oshida Y."/>
            <person name="Kitamura K."/>
            <person name="Iida T."/>
            <person name="Hattori M."/>
            <person name="Ohkuma M."/>
        </authorList>
    </citation>
    <scope>NUCLEOTIDE SEQUENCE [LARGE SCALE GENOMIC DNA]</scope>
    <source>
        <strain evidence="4">JCM 9140</strain>
    </source>
</reference>
<evidence type="ECO:0000313" key="5">
    <source>
        <dbReference type="Proteomes" id="UP000018890"/>
    </source>
</evidence>
<dbReference type="GO" id="GO:0046872">
    <property type="term" value="F:metal ion binding"/>
    <property type="evidence" value="ECO:0007669"/>
    <property type="project" value="UniProtKB-KW"/>
</dbReference>
<name>W4Q2K4_9BACI</name>
<evidence type="ECO:0000256" key="1">
    <source>
        <dbReference type="ARBA" id="ARBA00008950"/>
    </source>
</evidence>
<evidence type="ECO:0000259" key="3">
    <source>
        <dbReference type="Pfam" id="PF12850"/>
    </source>
</evidence>
<dbReference type="InterPro" id="IPR000979">
    <property type="entry name" value="Phosphodiesterase_MJ0936/Vps29"/>
</dbReference>
<evidence type="ECO:0000313" key="4">
    <source>
        <dbReference type="EMBL" id="GAE26175.1"/>
    </source>
</evidence>
<proteinExistence type="inferred from homology"/>
<evidence type="ECO:0000256" key="2">
    <source>
        <dbReference type="RuleBase" id="RU362039"/>
    </source>
</evidence>
<dbReference type="SUPFAM" id="SSF56300">
    <property type="entry name" value="Metallo-dependent phosphatases"/>
    <property type="match status" value="1"/>
</dbReference>
<comment type="cofactor">
    <cofactor evidence="2">
        <name>a divalent metal cation</name>
        <dbReference type="ChEBI" id="CHEBI:60240"/>
    </cofactor>
</comment>
<keyword evidence="2" id="KW-0479">Metal-binding</keyword>
<dbReference type="OrthoDB" id="9800565at2"/>
<dbReference type="AlphaFoldDB" id="W4Q2K4"/>
<accession>W4Q2K4</accession>
<keyword evidence="5" id="KW-1185">Reference proteome</keyword>
<dbReference type="Pfam" id="PF12850">
    <property type="entry name" value="Metallophos_2"/>
    <property type="match status" value="1"/>
</dbReference>